<sequence length="55" mass="5715">VEAPDDINVGLMGLGVVGSGVATALLDQSDAISEKVGRRINLKKVLVRDAGKPRD</sequence>
<organism evidence="1">
    <name type="scientific">marine metagenome</name>
    <dbReference type="NCBI Taxonomy" id="408172"/>
    <lineage>
        <taxon>unclassified sequences</taxon>
        <taxon>metagenomes</taxon>
        <taxon>ecological metagenomes</taxon>
    </lineage>
</organism>
<name>A0A382NPW4_9ZZZZ</name>
<evidence type="ECO:0008006" key="2">
    <source>
        <dbReference type="Google" id="ProtNLM"/>
    </source>
</evidence>
<dbReference type="EMBL" id="UINC01101181">
    <property type="protein sequence ID" value="SVC61792.1"/>
    <property type="molecule type" value="Genomic_DNA"/>
</dbReference>
<dbReference type="SUPFAM" id="SSF51735">
    <property type="entry name" value="NAD(P)-binding Rossmann-fold domains"/>
    <property type="match status" value="1"/>
</dbReference>
<reference evidence="1" key="1">
    <citation type="submission" date="2018-05" db="EMBL/GenBank/DDBJ databases">
        <authorList>
            <person name="Lanie J.A."/>
            <person name="Ng W.-L."/>
            <person name="Kazmierczak K.M."/>
            <person name="Andrzejewski T.M."/>
            <person name="Davidsen T.M."/>
            <person name="Wayne K.J."/>
            <person name="Tettelin H."/>
            <person name="Glass J.I."/>
            <person name="Rusch D."/>
            <person name="Podicherti R."/>
            <person name="Tsui H.-C.T."/>
            <person name="Winkler M.E."/>
        </authorList>
    </citation>
    <scope>NUCLEOTIDE SEQUENCE</scope>
</reference>
<dbReference type="InterPro" id="IPR036291">
    <property type="entry name" value="NAD(P)-bd_dom_sf"/>
</dbReference>
<protein>
    <recommendedName>
        <fullName evidence="2">Aspartate/homoserine dehydrogenase NAD-binding domain-containing protein</fullName>
    </recommendedName>
</protein>
<evidence type="ECO:0000313" key="1">
    <source>
        <dbReference type="EMBL" id="SVC61792.1"/>
    </source>
</evidence>
<dbReference type="AlphaFoldDB" id="A0A382NPW4"/>
<feature type="non-terminal residue" evidence="1">
    <location>
        <position position="1"/>
    </location>
</feature>
<accession>A0A382NPW4</accession>
<feature type="non-terminal residue" evidence="1">
    <location>
        <position position="55"/>
    </location>
</feature>
<dbReference type="Gene3D" id="3.40.50.720">
    <property type="entry name" value="NAD(P)-binding Rossmann-like Domain"/>
    <property type="match status" value="1"/>
</dbReference>
<gene>
    <name evidence="1" type="ORF">METZ01_LOCUS314646</name>
</gene>
<proteinExistence type="predicted"/>